<keyword evidence="5" id="KW-0949">S-adenosyl-L-methionine</keyword>
<dbReference type="PANTHER" id="PTHR24422:SF19">
    <property type="entry name" value="CHEMOTAXIS PROTEIN METHYLTRANSFERASE"/>
    <property type="match status" value="1"/>
</dbReference>
<dbReference type="InterPro" id="IPR022641">
    <property type="entry name" value="CheR_N"/>
</dbReference>
<feature type="domain" description="CheR-type methyltransferase" evidence="6">
    <location>
        <begin position="1"/>
        <end position="269"/>
    </location>
</feature>
<dbReference type="RefSeq" id="WP_256136734.1">
    <property type="nucleotide sequence ID" value="NZ_JANGAB010000010.1"/>
</dbReference>
<protein>
    <recommendedName>
        <fullName evidence="2">protein-glutamate O-methyltransferase</fullName>
        <ecNumber evidence="2">2.1.1.80</ecNumber>
    </recommendedName>
</protein>
<evidence type="ECO:0000313" key="8">
    <source>
        <dbReference type="Proteomes" id="UP001205063"/>
    </source>
</evidence>
<dbReference type="InterPro" id="IPR022642">
    <property type="entry name" value="CheR_C"/>
</dbReference>
<evidence type="ECO:0000313" key="7">
    <source>
        <dbReference type="EMBL" id="MCQ4950541.1"/>
    </source>
</evidence>
<keyword evidence="4" id="KW-0808">Transferase</keyword>
<evidence type="ECO:0000256" key="3">
    <source>
        <dbReference type="ARBA" id="ARBA00022603"/>
    </source>
</evidence>
<dbReference type="PROSITE" id="PS50123">
    <property type="entry name" value="CHER"/>
    <property type="match status" value="1"/>
</dbReference>
<accession>A0AAW5KC81</accession>
<dbReference type="GO" id="GO:0032259">
    <property type="term" value="P:methylation"/>
    <property type="evidence" value="ECO:0007669"/>
    <property type="project" value="UniProtKB-KW"/>
</dbReference>
<dbReference type="EMBL" id="JANGAB010000010">
    <property type="protein sequence ID" value="MCQ4950541.1"/>
    <property type="molecule type" value="Genomic_DNA"/>
</dbReference>
<evidence type="ECO:0000256" key="1">
    <source>
        <dbReference type="ARBA" id="ARBA00001541"/>
    </source>
</evidence>
<dbReference type="EC" id="2.1.1.80" evidence="2"/>
<reference evidence="7" key="1">
    <citation type="submission" date="2022-06" db="EMBL/GenBank/DDBJ databases">
        <title>Isolation of gut microbiota from human fecal samples.</title>
        <authorList>
            <person name="Pamer E.G."/>
            <person name="Barat B."/>
            <person name="Waligurski E."/>
            <person name="Medina S."/>
            <person name="Paddock L."/>
            <person name="Mostad J."/>
        </authorList>
    </citation>
    <scope>NUCLEOTIDE SEQUENCE</scope>
    <source>
        <strain evidence="7">DFI.7.96</strain>
    </source>
</reference>
<dbReference type="PANTHER" id="PTHR24422">
    <property type="entry name" value="CHEMOTAXIS PROTEIN METHYLTRANSFERASE"/>
    <property type="match status" value="1"/>
</dbReference>
<dbReference type="GO" id="GO:0008983">
    <property type="term" value="F:protein-glutamate O-methyltransferase activity"/>
    <property type="evidence" value="ECO:0007669"/>
    <property type="project" value="UniProtKB-EC"/>
</dbReference>
<dbReference type="InterPro" id="IPR000780">
    <property type="entry name" value="CheR_MeTrfase"/>
</dbReference>
<name>A0AAW5KC81_9FIRM</name>
<evidence type="ECO:0000256" key="5">
    <source>
        <dbReference type="ARBA" id="ARBA00022691"/>
    </source>
</evidence>
<dbReference type="PIRSF" id="PIRSF000410">
    <property type="entry name" value="CheR"/>
    <property type="match status" value="1"/>
</dbReference>
<dbReference type="SMART" id="SM00138">
    <property type="entry name" value="MeTrc"/>
    <property type="match status" value="1"/>
</dbReference>
<dbReference type="InterPro" id="IPR029063">
    <property type="entry name" value="SAM-dependent_MTases_sf"/>
</dbReference>
<dbReference type="InterPro" id="IPR036804">
    <property type="entry name" value="CheR_N_sf"/>
</dbReference>
<dbReference type="Gene3D" id="3.40.50.150">
    <property type="entry name" value="Vaccinia Virus protein VP39"/>
    <property type="match status" value="1"/>
</dbReference>
<evidence type="ECO:0000259" key="6">
    <source>
        <dbReference type="PROSITE" id="PS50123"/>
    </source>
</evidence>
<comment type="caution">
    <text evidence="7">The sequence shown here is derived from an EMBL/GenBank/DDBJ whole genome shotgun (WGS) entry which is preliminary data.</text>
</comment>
<evidence type="ECO:0000256" key="2">
    <source>
        <dbReference type="ARBA" id="ARBA00012534"/>
    </source>
</evidence>
<evidence type="ECO:0000256" key="4">
    <source>
        <dbReference type="ARBA" id="ARBA00022679"/>
    </source>
</evidence>
<gene>
    <name evidence="7" type="ORF">NE646_12825</name>
</gene>
<dbReference type="InterPro" id="IPR026024">
    <property type="entry name" value="Chemotaxis_MeTrfase_CheR"/>
</dbReference>
<dbReference type="PRINTS" id="PR00996">
    <property type="entry name" value="CHERMTFRASE"/>
</dbReference>
<proteinExistence type="predicted"/>
<dbReference type="Gene3D" id="1.10.155.10">
    <property type="entry name" value="Chemotaxis receptor methyltransferase CheR, N-terminal domain"/>
    <property type="match status" value="1"/>
</dbReference>
<dbReference type="Pfam" id="PF01739">
    <property type="entry name" value="CheR"/>
    <property type="match status" value="1"/>
</dbReference>
<dbReference type="SUPFAM" id="SSF53335">
    <property type="entry name" value="S-adenosyl-L-methionine-dependent methyltransferases"/>
    <property type="match status" value="1"/>
</dbReference>
<dbReference type="SUPFAM" id="SSF47757">
    <property type="entry name" value="Chemotaxis receptor methyltransferase CheR, N-terminal domain"/>
    <property type="match status" value="1"/>
</dbReference>
<organism evidence="7 8">
    <name type="scientific">Bittarella massiliensis</name>
    <name type="common">ex Durand et al. 2017</name>
    <dbReference type="NCBI Taxonomy" id="1720313"/>
    <lineage>
        <taxon>Bacteria</taxon>
        <taxon>Bacillati</taxon>
        <taxon>Bacillota</taxon>
        <taxon>Clostridia</taxon>
        <taxon>Eubacteriales</taxon>
        <taxon>Oscillospiraceae</taxon>
        <taxon>Bittarella (ex Durand et al. 2017)</taxon>
    </lineage>
</organism>
<dbReference type="InterPro" id="IPR050903">
    <property type="entry name" value="Bact_Chemotaxis_MeTrfase"/>
</dbReference>
<dbReference type="AlphaFoldDB" id="A0AAW5KC81"/>
<sequence>MTRFTDEEFARLVAHVESHYGIDLSKKRTLAECRLRLELDRLQIPSLGAFLDRVEADRTGQLATAMMNRLTTNYTFFLRERSHFDFLTREILPRLPSDAKSFQIWCAGCSTGEECYTLAMVLSAYRDGGGWLPPVEILATDLSERALHRAQAARYPAKAMEALPTAWRQAYCRADGDGHFAVREELRRMVAFRKMNLMRPYAGHSMYDLVFCRNVMIYFSEPARRRLTERLGKSLKPGGYLFTGHTELLPREQTVFTYIEPAIYQKGGGALS</sequence>
<comment type="catalytic activity">
    <reaction evidence="1">
        <text>L-glutamyl-[protein] + S-adenosyl-L-methionine = [protein]-L-glutamate 5-O-methyl ester + S-adenosyl-L-homocysteine</text>
        <dbReference type="Rhea" id="RHEA:24452"/>
        <dbReference type="Rhea" id="RHEA-COMP:10208"/>
        <dbReference type="Rhea" id="RHEA-COMP:10311"/>
        <dbReference type="ChEBI" id="CHEBI:29973"/>
        <dbReference type="ChEBI" id="CHEBI:57856"/>
        <dbReference type="ChEBI" id="CHEBI:59789"/>
        <dbReference type="ChEBI" id="CHEBI:82795"/>
        <dbReference type="EC" id="2.1.1.80"/>
    </reaction>
</comment>
<dbReference type="Proteomes" id="UP001205063">
    <property type="component" value="Unassembled WGS sequence"/>
</dbReference>
<dbReference type="Pfam" id="PF03705">
    <property type="entry name" value="CheR_N"/>
    <property type="match status" value="1"/>
</dbReference>
<keyword evidence="3" id="KW-0489">Methyltransferase</keyword>